<dbReference type="Proteomes" id="UP000269721">
    <property type="component" value="Unassembled WGS sequence"/>
</dbReference>
<dbReference type="Gene3D" id="3.40.50.2300">
    <property type="match status" value="2"/>
</dbReference>
<dbReference type="OrthoDB" id="10266508at2759"/>
<evidence type="ECO:0000256" key="1">
    <source>
        <dbReference type="ARBA" id="ARBA00022553"/>
    </source>
</evidence>
<dbReference type="GO" id="GO:0000160">
    <property type="term" value="P:phosphorelay signal transduction system"/>
    <property type="evidence" value="ECO:0007669"/>
    <property type="project" value="UniProtKB-KW"/>
</dbReference>
<dbReference type="InterPro" id="IPR001789">
    <property type="entry name" value="Sig_transdc_resp-reg_receiver"/>
</dbReference>
<proteinExistence type="predicted"/>
<evidence type="ECO:0000313" key="6">
    <source>
        <dbReference type="Proteomes" id="UP000269721"/>
    </source>
</evidence>
<keyword evidence="1" id="KW-0597">Phosphoprotein</keyword>
<keyword evidence="6" id="KW-1185">Reference proteome</keyword>
<evidence type="ECO:0000256" key="3">
    <source>
        <dbReference type="PROSITE-ProRule" id="PRU00169"/>
    </source>
</evidence>
<evidence type="ECO:0000313" key="5">
    <source>
        <dbReference type="EMBL" id="RKO83557.1"/>
    </source>
</evidence>
<name>A0A4V1IPM3_9FUNG</name>
<reference evidence="6" key="1">
    <citation type="journal article" date="2018" name="Nat. Microbiol.">
        <title>Leveraging single-cell genomics to expand the fungal tree of life.</title>
        <authorList>
            <person name="Ahrendt S.R."/>
            <person name="Quandt C.A."/>
            <person name="Ciobanu D."/>
            <person name="Clum A."/>
            <person name="Salamov A."/>
            <person name="Andreopoulos B."/>
            <person name="Cheng J.F."/>
            <person name="Woyke T."/>
            <person name="Pelin A."/>
            <person name="Henrissat B."/>
            <person name="Reynolds N.K."/>
            <person name="Benny G.L."/>
            <person name="Smith M.E."/>
            <person name="James T.Y."/>
            <person name="Grigoriev I.V."/>
        </authorList>
    </citation>
    <scope>NUCLEOTIDE SEQUENCE [LARGE SCALE GENOMIC DNA]</scope>
</reference>
<organism evidence="5 6">
    <name type="scientific">Blyttiomyces helicus</name>
    <dbReference type="NCBI Taxonomy" id="388810"/>
    <lineage>
        <taxon>Eukaryota</taxon>
        <taxon>Fungi</taxon>
        <taxon>Fungi incertae sedis</taxon>
        <taxon>Chytridiomycota</taxon>
        <taxon>Chytridiomycota incertae sedis</taxon>
        <taxon>Chytridiomycetes</taxon>
        <taxon>Chytridiomycetes incertae sedis</taxon>
        <taxon>Blyttiomyces</taxon>
    </lineage>
</organism>
<keyword evidence="2" id="KW-0902">Two-component regulatory system</keyword>
<feature type="domain" description="Response regulatory" evidence="4">
    <location>
        <begin position="30"/>
        <end position="133"/>
    </location>
</feature>
<dbReference type="PANTHER" id="PTHR45339:SF1">
    <property type="entry name" value="HYBRID SIGNAL TRANSDUCTION HISTIDINE KINASE J"/>
    <property type="match status" value="1"/>
</dbReference>
<dbReference type="PROSITE" id="PS50110">
    <property type="entry name" value="RESPONSE_REGULATORY"/>
    <property type="match status" value="1"/>
</dbReference>
<sequence length="154" mass="16761">MQADLASPIEIPGLVDVSSDCGAAEFADVSVLLAEDNPINRKVALRLLQKIKCTPDVVHNGMEALVSVRQRKYDLVLMSSKVTESLVFNIFTLALTASALPGDRETCIEAGMQDFVTKPFDLADLVRAFQRHCPRHSRSPPPLGLNPVLPLPVV</sequence>
<protein>
    <submittedName>
        <fullName evidence="5">CheY-like superfamily</fullName>
    </submittedName>
</protein>
<dbReference type="EMBL" id="ML001103">
    <property type="protein sequence ID" value="RKO83557.1"/>
    <property type="molecule type" value="Genomic_DNA"/>
</dbReference>
<accession>A0A4V1IPM3</accession>
<evidence type="ECO:0000256" key="2">
    <source>
        <dbReference type="ARBA" id="ARBA00023012"/>
    </source>
</evidence>
<dbReference type="InterPro" id="IPR011006">
    <property type="entry name" value="CheY-like_superfamily"/>
</dbReference>
<dbReference type="AlphaFoldDB" id="A0A4V1IPM3"/>
<dbReference type="CDD" id="cd17546">
    <property type="entry name" value="REC_hyHK_CKI1_RcsC-like"/>
    <property type="match status" value="1"/>
</dbReference>
<dbReference type="Pfam" id="PF00072">
    <property type="entry name" value="Response_reg"/>
    <property type="match status" value="1"/>
</dbReference>
<dbReference type="PANTHER" id="PTHR45339">
    <property type="entry name" value="HYBRID SIGNAL TRANSDUCTION HISTIDINE KINASE J"/>
    <property type="match status" value="1"/>
</dbReference>
<comment type="caution">
    <text evidence="3">Lacks conserved residue(s) required for the propagation of feature annotation.</text>
</comment>
<dbReference type="SMART" id="SM00448">
    <property type="entry name" value="REC"/>
    <property type="match status" value="1"/>
</dbReference>
<dbReference type="SUPFAM" id="SSF52172">
    <property type="entry name" value="CheY-like"/>
    <property type="match status" value="1"/>
</dbReference>
<evidence type="ECO:0000259" key="4">
    <source>
        <dbReference type="PROSITE" id="PS50110"/>
    </source>
</evidence>
<gene>
    <name evidence="5" type="ORF">BDK51DRAFT_42616</name>
</gene>